<dbReference type="EC" id="2.3.2.27" evidence="2"/>
<keyword evidence="7" id="KW-0862">Zinc</keyword>
<feature type="region of interest" description="Disordered" evidence="8">
    <location>
        <begin position="51"/>
        <end position="224"/>
    </location>
</feature>
<feature type="compositionally biased region" description="Polar residues" evidence="8">
    <location>
        <begin position="60"/>
        <end position="98"/>
    </location>
</feature>
<evidence type="ECO:0000256" key="4">
    <source>
        <dbReference type="ARBA" id="ARBA00022723"/>
    </source>
</evidence>
<dbReference type="PANTHER" id="PTHR22937">
    <property type="entry name" value="E3 UBIQUITIN-PROTEIN LIGASE RNF165"/>
    <property type="match status" value="1"/>
</dbReference>
<evidence type="ECO:0000256" key="1">
    <source>
        <dbReference type="ARBA" id="ARBA00000900"/>
    </source>
</evidence>
<evidence type="ECO:0000256" key="3">
    <source>
        <dbReference type="ARBA" id="ARBA00022679"/>
    </source>
</evidence>
<dbReference type="GO" id="GO:0061630">
    <property type="term" value="F:ubiquitin protein ligase activity"/>
    <property type="evidence" value="ECO:0007669"/>
    <property type="project" value="UniProtKB-EC"/>
</dbReference>
<organism evidence="9">
    <name type="scientific">Zea mays</name>
    <name type="common">Maize</name>
    <dbReference type="NCBI Taxonomy" id="4577"/>
    <lineage>
        <taxon>Eukaryota</taxon>
        <taxon>Viridiplantae</taxon>
        <taxon>Streptophyta</taxon>
        <taxon>Embryophyta</taxon>
        <taxon>Tracheophyta</taxon>
        <taxon>Spermatophyta</taxon>
        <taxon>Magnoliopsida</taxon>
        <taxon>Liliopsida</taxon>
        <taxon>Poales</taxon>
        <taxon>Poaceae</taxon>
        <taxon>PACMAD clade</taxon>
        <taxon>Panicoideae</taxon>
        <taxon>Andropogonodae</taxon>
        <taxon>Andropogoneae</taxon>
        <taxon>Tripsacinae</taxon>
        <taxon>Zea</taxon>
    </lineage>
</organism>
<dbReference type="GO" id="GO:0008270">
    <property type="term" value="F:zinc ion binding"/>
    <property type="evidence" value="ECO:0007669"/>
    <property type="project" value="UniProtKB-KW"/>
</dbReference>
<evidence type="ECO:0000256" key="5">
    <source>
        <dbReference type="ARBA" id="ARBA00022771"/>
    </source>
</evidence>
<evidence type="ECO:0000256" key="6">
    <source>
        <dbReference type="ARBA" id="ARBA00022786"/>
    </source>
</evidence>
<evidence type="ECO:0000256" key="2">
    <source>
        <dbReference type="ARBA" id="ARBA00012483"/>
    </source>
</evidence>
<dbReference type="InterPro" id="IPR045191">
    <property type="entry name" value="MBR1/2-like"/>
</dbReference>
<comment type="catalytic activity">
    <reaction evidence="1">
        <text>S-ubiquitinyl-[E2 ubiquitin-conjugating enzyme]-L-cysteine + [acceptor protein]-L-lysine = [E2 ubiquitin-conjugating enzyme]-L-cysteine + N(6)-ubiquitinyl-[acceptor protein]-L-lysine.</text>
        <dbReference type="EC" id="2.3.2.27"/>
    </reaction>
</comment>
<keyword evidence="6" id="KW-0833">Ubl conjugation pathway</keyword>
<dbReference type="PANTHER" id="PTHR22937:SF161">
    <property type="entry name" value="RING-TYPE E3 UBIQUITIN TRANSFERASE"/>
    <property type="match status" value="1"/>
</dbReference>
<keyword evidence="5" id="KW-0863">Zinc-finger</keyword>
<evidence type="ECO:0000256" key="7">
    <source>
        <dbReference type="ARBA" id="ARBA00022833"/>
    </source>
</evidence>
<keyword evidence="4" id="KW-0479">Metal-binding</keyword>
<evidence type="ECO:0000256" key="8">
    <source>
        <dbReference type="SAM" id="MobiDB-lite"/>
    </source>
</evidence>
<keyword evidence="3" id="KW-0808">Transferase</keyword>
<dbReference type="EMBL" id="NCVQ01000002">
    <property type="protein sequence ID" value="PWZ45720.1"/>
    <property type="molecule type" value="Genomic_DNA"/>
</dbReference>
<dbReference type="EMBL" id="NCVQ01000002">
    <property type="protein sequence ID" value="PWZ45721.1"/>
    <property type="molecule type" value="Genomic_DNA"/>
</dbReference>
<evidence type="ECO:0000313" key="10">
    <source>
        <dbReference type="Proteomes" id="UP000251960"/>
    </source>
</evidence>
<gene>
    <name evidence="9" type="ORF">Zm00014a_021477</name>
</gene>
<name>A0A3L6GBD5_MAIZE</name>
<accession>A0A3L6GB26</accession>
<dbReference type="Proteomes" id="UP000251960">
    <property type="component" value="Chromosome 10"/>
</dbReference>
<feature type="compositionally biased region" description="Low complexity" evidence="8">
    <location>
        <begin position="134"/>
        <end position="157"/>
    </location>
</feature>
<dbReference type="AlphaFoldDB" id="A0A3L6GBD5"/>
<feature type="compositionally biased region" description="Basic and acidic residues" evidence="8">
    <location>
        <begin position="160"/>
        <end position="178"/>
    </location>
</feature>
<accession>A0A3L6GBD5</accession>
<proteinExistence type="predicted"/>
<protein>
    <recommendedName>
        <fullName evidence="2">RING-type E3 ubiquitin transferase</fullName>
        <ecNumber evidence="2">2.3.2.27</ecNumber>
    </recommendedName>
</protein>
<sequence>MGETMGRRTVSGLLVTKGGSILVFREESPRHKATACCTRLWCSSKLFPNKDTNTRRASRETSALQRSQVSRKSNWMSHQGSISYDRSTSRNTASTFGETHNKPREKENLGCDLPARLKERINTSRKSSLGGLGSPNKSSTNTSSSSRSVSRSVCRPASRMRKDGGRGAESMRMHRARDSGGSSWGDVLTRNSDQDSSHRSLSRNVLRHRSRSQQGPISSLEDNLDDSSEYWHFDTDDSEEVEDDYAFNDQHRGMRMDIDNMSYEDLLALGERIGTVSTGLSDDALSECLKRNLYVPTTSSSNEDGDIKCIICLVFSYIVTIHRLLRSTLLVWRWPRWHASITTIPLVSNSGFSKRTGARFVNVTLLPLAHSVLDSNRSISSL</sequence>
<evidence type="ECO:0000313" key="9">
    <source>
        <dbReference type="EMBL" id="PWZ45720.1"/>
    </source>
</evidence>
<feature type="compositionally biased region" description="Basic and acidic residues" evidence="8">
    <location>
        <begin position="99"/>
        <end position="122"/>
    </location>
</feature>
<comment type="caution">
    <text evidence="9">The sequence shown here is derived from an EMBL/GenBank/DDBJ whole genome shotgun (WGS) entry which is preliminary data.</text>
</comment>
<dbReference type="ExpressionAtlas" id="A0A3L6GBD5">
    <property type="expression patterns" value="baseline and differential"/>
</dbReference>
<reference evidence="9 10" key="1">
    <citation type="journal article" date="2018" name="Nat. Genet.">
        <title>Extensive intraspecific gene order and gene structural variations between Mo17 and other maize genomes.</title>
        <authorList>
            <person name="Sun S."/>
            <person name="Zhou Y."/>
            <person name="Chen J."/>
            <person name="Shi J."/>
            <person name="Zhao H."/>
            <person name="Zhao H."/>
            <person name="Song W."/>
            <person name="Zhang M."/>
            <person name="Cui Y."/>
            <person name="Dong X."/>
            <person name="Liu H."/>
            <person name="Ma X."/>
            <person name="Jiao Y."/>
            <person name="Wang B."/>
            <person name="Wei X."/>
            <person name="Stein J.C."/>
            <person name="Glaubitz J.C."/>
            <person name="Lu F."/>
            <person name="Yu G."/>
            <person name="Liang C."/>
            <person name="Fengler K."/>
            <person name="Li B."/>
            <person name="Rafalski A."/>
            <person name="Schnable P.S."/>
            <person name="Ware D.H."/>
            <person name="Buckler E.S."/>
            <person name="Lai J."/>
        </authorList>
    </citation>
    <scope>NUCLEOTIDE SEQUENCE [LARGE SCALE GENOMIC DNA]</scope>
    <source>
        <strain evidence="10">cv. Missouri 17</strain>
        <tissue evidence="9">Seedling</tissue>
    </source>
</reference>